<dbReference type="Pfam" id="PF19440">
    <property type="entry name" value="TTC7_N"/>
    <property type="match status" value="2"/>
</dbReference>
<dbReference type="PANTHER" id="PTHR23083">
    <property type="entry name" value="TETRATRICOPEPTIDE REPEAT PROTEIN, TPR"/>
    <property type="match status" value="1"/>
</dbReference>
<dbReference type="GO" id="GO:0046854">
    <property type="term" value="P:phosphatidylinositol phosphate biosynthetic process"/>
    <property type="evidence" value="ECO:0007669"/>
    <property type="project" value="TreeGrafter"/>
</dbReference>
<dbReference type="InterPro" id="IPR011990">
    <property type="entry name" value="TPR-like_helical_dom_sf"/>
</dbReference>
<name>A0AAR2IPF1_PYGNA</name>
<evidence type="ECO:0000256" key="1">
    <source>
        <dbReference type="ARBA" id="ARBA00022737"/>
    </source>
</evidence>
<dbReference type="InterPro" id="IPR045819">
    <property type="entry name" value="TTC7_N"/>
</dbReference>
<dbReference type="GeneTree" id="ENSGT00940000158474"/>
<keyword evidence="7" id="KW-1185">Reference proteome</keyword>
<dbReference type="GO" id="GO:0005886">
    <property type="term" value="C:plasma membrane"/>
    <property type="evidence" value="ECO:0007669"/>
    <property type="project" value="TreeGrafter"/>
</dbReference>
<dbReference type="FunFam" id="1.25.40.10:FF:000035">
    <property type="entry name" value="Tetratricopeptide repeat domain 7B"/>
    <property type="match status" value="1"/>
</dbReference>
<feature type="region of interest" description="Disordered" evidence="4">
    <location>
        <begin position="282"/>
        <end position="303"/>
    </location>
</feature>
<dbReference type="SUPFAM" id="SSF48452">
    <property type="entry name" value="TPR-like"/>
    <property type="match status" value="3"/>
</dbReference>
<proteinExistence type="predicted"/>
<dbReference type="InterPro" id="IPR051722">
    <property type="entry name" value="Endocytosis_PI4K-reg_protein"/>
</dbReference>
<feature type="repeat" description="TPR" evidence="3">
    <location>
        <begin position="837"/>
        <end position="870"/>
    </location>
</feature>
<evidence type="ECO:0000256" key="2">
    <source>
        <dbReference type="ARBA" id="ARBA00022803"/>
    </source>
</evidence>
<keyword evidence="1" id="KW-0677">Repeat</keyword>
<feature type="compositionally biased region" description="Basic and acidic residues" evidence="4">
    <location>
        <begin position="293"/>
        <end position="303"/>
    </location>
</feature>
<dbReference type="SMART" id="SM00028">
    <property type="entry name" value="TPR"/>
    <property type="match status" value="7"/>
</dbReference>
<feature type="repeat" description="TPR" evidence="3">
    <location>
        <begin position="379"/>
        <end position="412"/>
    </location>
</feature>
<evidence type="ECO:0000313" key="6">
    <source>
        <dbReference type="Ensembl" id="ENSPNAP00000039551.1"/>
    </source>
</evidence>
<dbReference type="Pfam" id="PF13181">
    <property type="entry name" value="TPR_8"/>
    <property type="match status" value="3"/>
</dbReference>
<dbReference type="GO" id="GO:0072659">
    <property type="term" value="P:protein localization to plasma membrane"/>
    <property type="evidence" value="ECO:0007669"/>
    <property type="project" value="TreeGrafter"/>
</dbReference>
<dbReference type="FunFam" id="1.25.40.10:FF:000421">
    <property type="entry name" value="Tetratricopeptide repeat domain 7B"/>
    <property type="match status" value="1"/>
</dbReference>
<gene>
    <name evidence="6" type="primary">TTC7B</name>
</gene>
<protein>
    <recommendedName>
        <fullName evidence="5">Tetratricopeptide repeat protein 7 N-terminal domain-containing protein</fullName>
    </recommendedName>
</protein>
<dbReference type="InterPro" id="IPR019734">
    <property type="entry name" value="TPR_rpt"/>
</dbReference>
<dbReference type="AlphaFoldDB" id="A0AAR2IPF1"/>
<organism evidence="6 7">
    <name type="scientific">Pygocentrus nattereri</name>
    <name type="common">Red-bellied piranha</name>
    <dbReference type="NCBI Taxonomy" id="42514"/>
    <lineage>
        <taxon>Eukaryota</taxon>
        <taxon>Metazoa</taxon>
        <taxon>Chordata</taxon>
        <taxon>Craniata</taxon>
        <taxon>Vertebrata</taxon>
        <taxon>Euteleostomi</taxon>
        <taxon>Actinopterygii</taxon>
        <taxon>Neopterygii</taxon>
        <taxon>Teleostei</taxon>
        <taxon>Ostariophysi</taxon>
        <taxon>Characiformes</taxon>
        <taxon>Characoidei</taxon>
        <taxon>Pygocentrus</taxon>
    </lineage>
</organism>
<dbReference type="PROSITE" id="PS50005">
    <property type="entry name" value="TPR"/>
    <property type="match status" value="3"/>
</dbReference>
<evidence type="ECO:0000259" key="5">
    <source>
        <dbReference type="Pfam" id="PF19440"/>
    </source>
</evidence>
<evidence type="ECO:0000256" key="3">
    <source>
        <dbReference type="PROSITE-ProRule" id="PRU00339"/>
    </source>
</evidence>
<dbReference type="InterPro" id="IPR013105">
    <property type="entry name" value="TPR_2"/>
</dbReference>
<reference evidence="6 7" key="1">
    <citation type="submission" date="2020-10" db="EMBL/GenBank/DDBJ databases">
        <title>Pygocentrus nattereri (red-bellied piranha) genome, fPygNat1, primary haplotype.</title>
        <authorList>
            <person name="Myers G."/>
            <person name="Meyer A."/>
            <person name="Karagic N."/>
            <person name="Pippel M."/>
            <person name="Winkler S."/>
            <person name="Tracey A."/>
            <person name="Wood J."/>
            <person name="Formenti G."/>
            <person name="Howe K."/>
            <person name="Fedrigo O."/>
            <person name="Jarvis E.D."/>
        </authorList>
    </citation>
    <scope>NUCLEOTIDE SEQUENCE [LARGE SCALE GENOMIC DNA]</scope>
</reference>
<dbReference type="Ensembl" id="ENSPNAT00000049718.1">
    <property type="protein sequence ID" value="ENSPNAP00000039551.1"/>
    <property type="gene ID" value="ENSPNAG00000034174.1"/>
</dbReference>
<reference evidence="6" key="2">
    <citation type="submission" date="2025-08" db="UniProtKB">
        <authorList>
            <consortium name="Ensembl"/>
        </authorList>
    </citation>
    <scope>IDENTIFICATION</scope>
</reference>
<dbReference type="Proteomes" id="UP001501920">
    <property type="component" value="Chromosome 10"/>
</dbReference>
<feature type="domain" description="Tetratricopeptide repeat protein 7 N-terminal" evidence="5">
    <location>
        <begin position="321"/>
        <end position="368"/>
    </location>
</feature>
<evidence type="ECO:0000256" key="4">
    <source>
        <dbReference type="SAM" id="MobiDB-lite"/>
    </source>
</evidence>
<keyword evidence="2 3" id="KW-0802">TPR repeat</keyword>
<reference evidence="6" key="3">
    <citation type="submission" date="2025-09" db="UniProtKB">
        <authorList>
            <consortium name="Ensembl"/>
        </authorList>
    </citation>
    <scope>IDENTIFICATION</scope>
</reference>
<dbReference type="PANTHER" id="PTHR23083:SF365">
    <property type="entry name" value="TETRATRICOPEPTIDE REPEAT PROTEIN 7B"/>
    <property type="match status" value="1"/>
</dbReference>
<feature type="repeat" description="TPR" evidence="3">
    <location>
        <begin position="769"/>
        <end position="802"/>
    </location>
</feature>
<dbReference type="Gene3D" id="1.25.40.10">
    <property type="entry name" value="Tetratricopeptide repeat domain"/>
    <property type="match status" value="3"/>
</dbReference>
<dbReference type="Pfam" id="PF07719">
    <property type="entry name" value="TPR_2"/>
    <property type="match status" value="1"/>
</dbReference>
<evidence type="ECO:0000313" key="7">
    <source>
        <dbReference type="Proteomes" id="UP001501920"/>
    </source>
</evidence>
<accession>A0AAR2IPF1</accession>
<feature type="domain" description="Tetratricopeptide repeat protein 7 N-terminal" evidence="5">
    <location>
        <begin position="1"/>
        <end position="318"/>
    </location>
</feature>
<sequence>MAARRSGSRLEGEIERCRGENQWERIPELVKQLVAKPLQLDDLSELLLGEAKLQQYLKENPIKQGSSPRGQRPRLAEVRKHLTAALERGNLKPDYQQEATLLMGKLCYVEGDYREALNHYSRVNLDEMQLVGAPVYRLSMIAEAYATRGLCLEKLPAASPSLSSRPADRDQEILTCYEKSGDIALLYLQEVEKALSAGLQNRSPKPGPVSQDQELGYFLETGLQRAHVIHFKNGNLTRGVGRFREILRAVETRTTQNLRMTIARQLAEILLRGMCEQSYWSPLEDPPPQSPLDDPHCPTRSSRDYALSRRPRVYSGEKYDANRDAVLSRIPEHNADRVISLQSASVVYDLLTIALGRRGQYEMLSECLERAMKFAFEEFHLWYQLALSLMAAGKSARAVKVLKECIRLKPDDATIPLLAVKLCIGNLHWLEEGERFAKMVVDMEDKAPEFRAKGHLALGLVYSLKATDASLRGLQEEYQRKALGAFQRAQSLSPTDHLAAFYLALQLAVSRQIPEALGYVRQALQLQGDDVHSLHLLALLLSAQKHYHDALNIIEMALSEYPENFMLLFTKVKLETLCRGPEEALLTCKHMLQIWKSCYNLTNPSDSGRGSSLLDRAIADRRQLNTMTLPDFSDPETGTVSTHTVRDSRIRSVCSTGLRGSFLISDLFRPAGHAFCDHFPRRRPSTASNTLCMVCSVHATSIAASRVEQALSEVASSLQSSAPKQGPLHPWMTLAQIWLHAAEVYIGMLKPAEALACTLEAASLFPLSHNVLFMKGQVAELRGNTEEAKRWYEEALSISPTHVKSMQRLGLILHQLQRYSLAEKVLRDAVQVSSTAHSVWNSLGEVLQAQGNHAAATECFLTALELEASSPVLPFTVIPRTL</sequence>